<dbReference type="Gene3D" id="3.90.1200.10">
    <property type="match status" value="1"/>
</dbReference>
<dbReference type="InterPro" id="IPR051678">
    <property type="entry name" value="AGP_Transferase"/>
</dbReference>
<proteinExistence type="predicted"/>
<gene>
    <name evidence="2" type="ORF">LHYA1_G003458</name>
</gene>
<dbReference type="Pfam" id="PF01636">
    <property type="entry name" value="APH"/>
    <property type="match status" value="1"/>
</dbReference>
<dbReference type="OrthoDB" id="4177236at2759"/>
<sequence length="270" mass="31242">MTPKVYRHEDLSDLDIVQRCLDPNRQVVGGYGNPVIKLSEEVVVKFGHDVSAEEADNQRKALELLDNTIIRIPQVYRYFTWTDNSTSTLKGFLVMEFIHGEVLESVDNHQINQIAKVLSHFSTIQGQRPGPLQTGVSRGLLWEENGKPTFETTKQMERWLNFRLPDTKSKLALEEYPLVLCHLDLALRNIIWLEDGSVCFVDWASAGFYPRFFEVCLLKIMENSHGDYELNLIRQMKKLTEDEEAQMSLLERSFYNGINYYFPSISETLL</sequence>
<dbReference type="GeneID" id="41983656"/>
<accession>A0A8H8R6G9</accession>
<dbReference type="InterPro" id="IPR011009">
    <property type="entry name" value="Kinase-like_dom_sf"/>
</dbReference>
<comment type="caution">
    <text evidence="2">The sequence shown here is derived from an EMBL/GenBank/DDBJ whole genome shotgun (WGS) entry which is preliminary data.</text>
</comment>
<organism evidence="2 3">
    <name type="scientific">Lachnellula hyalina</name>
    <dbReference type="NCBI Taxonomy" id="1316788"/>
    <lineage>
        <taxon>Eukaryota</taxon>
        <taxon>Fungi</taxon>
        <taxon>Dikarya</taxon>
        <taxon>Ascomycota</taxon>
        <taxon>Pezizomycotina</taxon>
        <taxon>Leotiomycetes</taxon>
        <taxon>Helotiales</taxon>
        <taxon>Lachnaceae</taxon>
        <taxon>Lachnellula</taxon>
    </lineage>
</organism>
<dbReference type="PANTHER" id="PTHR21310">
    <property type="entry name" value="AMINOGLYCOSIDE PHOSPHOTRANSFERASE-RELATED-RELATED"/>
    <property type="match status" value="1"/>
</dbReference>
<evidence type="ECO:0000313" key="2">
    <source>
        <dbReference type="EMBL" id="TVY28491.1"/>
    </source>
</evidence>
<dbReference type="InterPro" id="IPR002575">
    <property type="entry name" value="Aminoglycoside_PTrfase"/>
</dbReference>
<dbReference type="Proteomes" id="UP000431533">
    <property type="component" value="Unassembled WGS sequence"/>
</dbReference>
<dbReference type="RefSeq" id="XP_031007279.1">
    <property type="nucleotide sequence ID" value="XM_031148428.1"/>
</dbReference>
<dbReference type="EMBL" id="QGMH01000030">
    <property type="protein sequence ID" value="TVY28491.1"/>
    <property type="molecule type" value="Genomic_DNA"/>
</dbReference>
<name>A0A8H8R6G9_9HELO</name>
<evidence type="ECO:0000313" key="3">
    <source>
        <dbReference type="Proteomes" id="UP000431533"/>
    </source>
</evidence>
<evidence type="ECO:0000259" key="1">
    <source>
        <dbReference type="Pfam" id="PF01636"/>
    </source>
</evidence>
<dbReference type="PANTHER" id="PTHR21310:SF39">
    <property type="entry name" value="AMINOGLYCOSIDE PHOSPHOTRANSFERASE DOMAIN-CONTAINING PROTEIN"/>
    <property type="match status" value="1"/>
</dbReference>
<keyword evidence="3" id="KW-1185">Reference proteome</keyword>
<protein>
    <recommendedName>
        <fullName evidence="1">Aminoglycoside phosphotransferase domain-containing protein</fullName>
    </recommendedName>
</protein>
<feature type="domain" description="Aminoglycoside phosphotransferase" evidence="1">
    <location>
        <begin position="25"/>
        <end position="216"/>
    </location>
</feature>
<dbReference type="SUPFAM" id="SSF56112">
    <property type="entry name" value="Protein kinase-like (PK-like)"/>
    <property type="match status" value="1"/>
</dbReference>
<dbReference type="AlphaFoldDB" id="A0A8H8R6G9"/>
<reference evidence="2 3" key="1">
    <citation type="submission" date="2018-05" db="EMBL/GenBank/DDBJ databases">
        <title>Genome sequencing and assembly of the regulated plant pathogen Lachnellula willkommii and related sister species for the development of diagnostic species identification markers.</title>
        <authorList>
            <person name="Giroux E."/>
            <person name="Bilodeau G."/>
        </authorList>
    </citation>
    <scope>NUCLEOTIDE SEQUENCE [LARGE SCALE GENOMIC DNA]</scope>
    <source>
        <strain evidence="2 3">CBS 185.66</strain>
    </source>
</reference>